<keyword evidence="4" id="KW-1185">Reference proteome</keyword>
<dbReference type="Pfam" id="PF00041">
    <property type="entry name" value="fn3"/>
    <property type="match status" value="1"/>
</dbReference>
<feature type="domain" description="Fibronectin type-III" evidence="2">
    <location>
        <begin position="949"/>
        <end position="1036"/>
    </location>
</feature>
<organism evidence="3 4">
    <name type="scientific">Paenibacillus glycinis</name>
    <dbReference type="NCBI Taxonomy" id="2697035"/>
    <lineage>
        <taxon>Bacteria</taxon>
        <taxon>Bacillati</taxon>
        <taxon>Bacillota</taxon>
        <taxon>Bacilli</taxon>
        <taxon>Bacillales</taxon>
        <taxon>Paenibacillaceae</taxon>
        <taxon>Paenibacillus</taxon>
    </lineage>
</organism>
<protein>
    <submittedName>
        <fullName evidence="3">Cellulase family glycosylhydrolase</fullName>
    </submittedName>
</protein>
<evidence type="ECO:0000259" key="2">
    <source>
        <dbReference type="PROSITE" id="PS50853"/>
    </source>
</evidence>
<gene>
    <name evidence="3" type="ORF">GT019_15730</name>
</gene>
<dbReference type="InterPro" id="IPR017853">
    <property type="entry name" value="GH"/>
</dbReference>
<dbReference type="Gene3D" id="2.60.40.10">
    <property type="entry name" value="Immunoglobulins"/>
    <property type="match status" value="1"/>
</dbReference>
<dbReference type="SUPFAM" id="SSF51445">
    <property type="entry name" value="(Trans)glycosidases"/>
    <property type="match status" value="1"/>
</dbReference>
<name>A0ABW9XRQ1_9BACL</name>
<dbReference type="SMART" id="SM00060">
    <property type="entry name" value="FN3"/>
    <property type="match status" value="1"/>
</dbReference>
<dbReference type="Gene3D" id="3.20.20.80">
    <property type="entry name" value="Glycosidases"/>
    <property type="match status" value="1"/>
</dbReference>
<dbReference type="EMBL" id="JAAAMV010000012">
    <property type="protein sequence ID" value="NBD25333.1"/>
    <property type="molecule type" value="Genomic_DNA"/>
</dbReference>
<dbReference type="RefSeq" id="WP_161744148.1">
    <property type="nucleotide sequence ID" value="NZ_JAAAMV010000012.1"/>
</dbReference>
<sequence>MSNRLRSKSLSVLLAFVLMLPLLSAGAGKARADAPAGWQPIDAEPWIAQGSALDLSGMNDAPAGSHGFIQIDAAGDYVFENEPARKVKLYGANLSWSMYYGSREDAERTAERLARLGYNVVRLHSLDAMGDDSPGVFKLNSATPQINEDRMDQVDYFISRLKAHGIYVTIDLFQLYDFKSDPNLSTYGSGYNSAYLMPFVPAAMDAWKTIAGELLTHENPYTGHALKDDPVLVGVSPWNESLVLNMKLSSMTQKFRDELLLDFNAYLGDRGAAAVSSMPNQYWDASGTIKDQLSAYYSAKTIAAANGMRDYLKQALEVKAPVGGLNYIISPNVNFWRDQASDVFETHLYHQFVTDSAPVNNSQYGFEYNPLKYPRLSMSFDAATIANYPKDYGTDRLFLNYYPSLALRQKYDTPFILTEFQDTFPAKGREEVGIFNGAIGAFQSWDMMNRYSFGMHVGDAYSNAKLGTPETFSIANDPLAIISESEAALLYRTGAVQASAPKFALVWDKAWAGDTGAASESEAYIANMMYIPHLFNTATVYADNPGQPFAVYKITPELTKAQIAAGDFPAANKIAITSAMTDRQAAEAMIGSLDASPAKTAMLDALDDDKLLSDTGELLFDLNTNTYMVRTPKVVAAAGTMDNQALDLGSVSVTGDVNKGTFLASSLDNNALGESDRLLLIYTTDVAATGEQTIQLPNGKVRYYKGALPTLAKEQTAEVRLATDRPAAGYKAYKLALNGIRLQEIPVTASGDGIAVQLDTDKGFAFELVYDPMFEDDFEDGDANGWTPAAGPWSVVSSGGNDAYRAEAAGRSVIDATHGGDYAIEADVSAANGEGEVGLLAGYADNDDYYAFAYEADAGKAAIKKRVGGADTVVQTADGLPSIAAGTPYKLRFETIGTTLVGYLNGDPVVTAVDASLAAGKAGLVSGSTGPVAFDNVVVRHYDRSAPAAPAGLTAVPLSASEIGLSWQAPADETGVRGYKVYRNGSEIAAVNGAFQSYKDTGLTISTTYHYEVKAYDLEDRLSDAGGEAVATTTSTLFAANFDDADLSAWTVVGGWGSFYVVKDGSTKAYLSDNAASGGTRSVTGPEPCPAPGAWTNYSVEAKIKVDSWHDRVGLIARYQNASNYYYMSYSGYYHVVSLIKVQNGAETILGTSPVIADPSAGSYHAFRMEANGNSVKGFIDGQLLASGTASAFSCGKAGVYSHMQKAYFDDFNVQKL</sequence>
<dbReference type="CDD" id="cd00063">
    <property type="entry name" value="FN3"/>
    <property type="match status" value="1"/>
</dbReference>
<dbReference type="Gene3D" id="2.60.120.560">
    <property type="entry name" value="Exo-inulinase, domain 1"/>
    <property type="match status" value="2"/>
</dbReference>
<accession>A0ABW9XRQ1</accession>
<feature type="chain" id="PRO_5047385948" evidence="1">
    <location>
        <begin position="28"/>
        <end position="1217"/>
    </location>
</feature>
<feature type="signal peptide" evidence="1">
    <location>
        <begin position="1"/>
        <end position="27"/>
    </location>
</feature>
<dbReference type="Proteomes" id="UP000665561">
    <property type="component" value="Unassembled WGS sequence"/>
</dbReference>
<dbReference type="InterPro" id="IPR003961">
    <property type="entry name" value="FN3_dom"/>
</dbReference>
<keyword evidence="1" id="KW-0732">Signal</keyword>
<evidence type="ECO:0000313" key="4">
    <source>
        <dbReference type="Proteomes" id="UP000665561"/>
    </source>
</evidence>
<dbReference type="PROSITE" id="PS50853">
    <property type="entry name" value="FN3"/>
    <property type="match status" value="1"/>
</dbReference>
<proteinExistence type="predicted"/>
<reference evidence="3 4" key="1">
    <citation type="submission" date="2020-01" db="EMBL/GenBank/DDBJ databases">
        <title>Paenibacillus soybeanensis sp. nov. isolated from the nodules of soybean (Glycine max(L.) Merr).</title>
        <authorList>
            <person name="Wang H."/>
        </authorList>
    </citation>
    <scope>NUCLEOTIDE SEQUENCE [LARGE SCALE GENOMIC DNA]</scope>
    <source>
        <strain evidence="3 4">T1</strain>
    </source>
</reference>
<evidence type="ECO:0000313" key="3">
    <source>
        <dbReference type="EMBL" id="NBD25333.1"/>
    </source>
</evidence>
<evidence type="ECO:0000256" key="1">
    <source>
        <dbReference type="SAM" id="SignalP"/>
    </source>
</evidence>
<dbReference type="SUPFAM" id="SSF49265">
    <property type="entry name" value="Fibronectin type III"/>
    <property type="match status" value="1"/>
</dbReference>
<dbReference type="InterPro" id="IPR036116">
    <property type="entry name" value="FN3_sf"/>
</dbReference>
<comment type="caution">
    <text evidence="3">The sequence shown here is derived from an EMBL/GenBank/DDBJ whole genome shotgun (WGS) entry which is preliminary data.</text>
</comment>
<dbReference type="InterPro" id="IPR013783">
    <property type="entry name" value="Ig-like_fold"/>
</dbReference>